<dbReference type="AlphaFoldDB" id="A0A5N4E8H0"/>
<feature type="compositionally biased region" description="Polar residues" evidence="1">
    <location>
        <begin position="59"/>
        <end position="72"/>
    </location>
</feature>
<keyword evidence="3" id="KW-1185">Reference proteome</keyword>
<organism evidence="2 3">
    <name type="scientific">Camelus dromedarius</name>
    <name type="common">Dromedary</name>
    <name type="synonym">Arabian camel</name>
    <dbReference type="NCBI Taxonomy" id="9838"/>
    <lineage>
        <taxon>Eukaryota</taxon>
        <taxon>Metazoa</taxon>
        <taxon>Chordata</taxon>
        <taxon>Craniata</taxon>
        <taxon>Vertebrata</taxon>
        <taxon>Euteleostomi</taxon>
        <taxon>Mammalia</taxon>
        <taxon>Eutheria</taxon>
        <taxon>Laurasiatheria</taxon>
        <taxon>Artiodactyla</taxon>
        <taxon>Tylopoda</taxon>
        <taxon>Camelidae</taxon>
        <taxon>Camelus</taxon>
    </lineage>
</organism>
<evidence type="ECO:0000313" key="2">
    <source>
        <dbReference type="EMBL" id="KAB1279788.1"/>
    </source>
</evidence>
<name>A0A5N4E8H0_CAMDR</name>
<proteinExistence type="predicted"/>
<evidence type="ECO:0000256" key="1">
    <source>
        <dbReference type="SAM" id="MobiDB-lite"/>
    </source>
</evidence>
<comment type="caution">
    <text evidence="2">The sequence shown here is derived from an EMBL/GenBank/DDBJ whole genome shotgun (WGS) entry which is preliminary data.</text>
</comment>
<evidence type="ECO:0000313" key="3">
    <source>
        <dbReference type="Proteomes" id="UP000299084"/>
    </source>
</evidence>
<protein>
    <submittedName>
        <fullName evidence="2">Ras and EF-hand domain-containing protein</fullName>
    </submittedName>
</protein>
<feature type="region of interest" description="Disordered" evidence="1">
    <location>
        <begin position="59"/>
        <end position="80"/>
    </location>
</feature>
<gene>
    <name evidence="2" type="ORF">Cadr_000015823</name>
</gene>
<dbReference type="EMBL" id="JWIN03000004">
    <property type="protein sequence ID" value="KAB1279788.1"/>
    <property type="molecule type" value="Genomic_DNA"/>
</dbReference>
<reference evidence="2 3" key="1">
    <citation type="journal article" date="2019" name="Mol. Ecol. Resour.">
        <title>Improving Illumina assemblies with Hi-C and long reads: an example with the North African dromedary.</title>
        <authorList>
            <person name="Elbers J.P."/>
            <person name="Rogers M.F."/>
            <person name="Perelman P.L."/>
            <person name="Proskuryakova A.A."/>
            <person name="Serdyukova N.A."/>
            <person name="Johnson W.E."/>
            <person name="Horin P."/>
            <person name="Corander J."/>
            <person name="Murphy D."/>
            <person name="Burger P.A."/>
        </authorList>
    </citation>
    <scope>NUCLEOTIDE SEQUENCE [LARGE SCALE GENOMIC DNA]</scope>
    <source>
        <strain evidence="2">Drom800</strain>
        <tissue evidence="2">Blood</tissue>
    </source>
</reference>
<dbReference type="Proteomes" id="UP000299084">
    <property type="component" value="Unassembled WGS sequence"/>
</dbReference>
<sequence length="80" mass="9088">MDEDCDLLALCDSMQRMNCDVDSLPESRIDSGLSTLRDSNQCDWEVEYKLWWGFQRSHGTQESLGNDASDTDISPKLLLS</sequence>
<accession>A0A5N4E8H0</accession>